<dbReference type="PANTHER" id="PTHR30137">
    <property type="entry name" value="LUCIFERASE-LIKE MONOOXYGENASE"/>
    <property type="match status" value="1"/>
</dbReference>
<dbReference type="PANTHER" id="PTHR30137:SF15">
    <property type="entry name" value="BLL6902 PROTEIN"/>
    <property type="match status" value="1"/>
</dbReference>
<evidence type="ECO:0000259" key="1">
    <source>
        <dbReference type="Pfam" id="PF00296"/>
    </source>
</evidence>
<protein>
    <submittedName>
        <fullName evidence="2">LLM class flavin-dependent oxidoreductase</fullName>
    </submittedName>
</protein>
<dbReference type="AlphaFoldDB" id="A0A6H9WGY4"/>
<comment type="caution">
    <text evidence="2">The sequence shown here is derived from an EMBL/GenBank/DDBJ whole genome shotgun (WGS) entry which is preliminary data.</text>
</comment>
<dbReference type="InterPro" id="IPR036661">
    <property type="entry name" value="Luciferase-like_sf"/>
</dbReference>
<dbReference type="SUPFAM" id="SSF51679">
    <property type="entry name" value="Bacterial luciferase-like"/>
    <property type="match status" value="1"/>
</dbReference>
<organism evidence="2 3">
    <name type="scientific">Pseudoclavibacter endophyticus</name>
    <dbReference type="NCBI Taxonomy" id="1778590"/>
    <lineage>
        <taxon>Bacteria</taxon>
        <taxon>Bacillati</taxon>
        <taxon>Actinomycetota</taxon>
        <taxon>Actinomycetes</taxon>
        <taxon>Micrococcales</taxon>
        <taxon>Microbacteriaceae</taxon>
        <taxon>Pseudoclavibacter</taxon>
    </lineage>
</organism>
<dbReference type="InterPro" id="IPR011251">
    <property type="entry name" value="Luciferase-like_dom"/>
</dbReference>
<accession>A0A6H9WGY4</accession>
<name>A0A6H9WGY4_9MICO</name>
<gene>
    <name evidence="2" type="ORF">F8O04_14115</name>
</gene>
<dbReference type="GO" id="GO:0005829">
    <property type="term" value="C:cytosol"/>
    <property type="evidence" value="ECO:0007669"/>
    <property type="project" value="TreeGrafter"/>
</dbReference>
<dbReference type="Pfam" id="PF00296">
    <property type="entry name" value="Bac_luciferase"/>
    <property type="match status" value="1"/>
</dbReference>
<dbReference type="RefSeq" id="WP_158030027.1">
    <property type="nucleotide sequence ID" value="NZ_BMHG01000002.1"/>
</dbReference>
<dbReference type="InterPro" id="IPR050766">
    <property type="entry name" value="Bact_Lucif_Oxidored"/>
</dbReference>
<evidence type="ECO:0000313" key="2">
    <source>
        <dbReference type="EMBL" id="KAB1646861.1"/>
    </source>
</evidence>
<feature type="domain" description="Luciferase-like" evidence="1">
    <location>
        <begin position="21"/>
        <end position="240"/>
    </location>
</feature>
<keyword evidence="3" id="KW-1185">Reference proteome</keyword>
<evidence type="ECO:0000313" key="3">
    <source>
        <dbReference type="Proteomes" id="UP000431744"/>
    </source>
</evidence>
<dbReference type="Proteomes" id="UP000431744">
    <property type="component" value="Unassembled WGS sequence"/>
</dbReference>
<proteinExistence type="predicted"/>
<dbReference type="EMBL" id="WBJY01000004">
    <property type="protein sequence ID" value="KAB1646861.1"/>
    <property type="molecule type" value="Genomic_DNA"/>
</dbReference>
<dbReference type="OrthoDB" id="7903015at2"/>
<reference evidence="2 3" key="1">
    <citation type="submission" date="2019-09" db="EMBL/GenBank/DDBJ databases">
        <title>Phylogeny of genus Pseudoclavibacter and closely related genus.</title>
        <authorList>
            <person name="Li Y."/>
        </authorList>
    </citation>
    <scope>NUCLEOTIDE SEQUENCE [LARGE SCALE GENOMIC DNA]</scope>
    <source>
        <strain evidence="2 3">EGI 60007</strain>
    </source>
</reference>
<dbReference type="Gene3D" id="3.20.20.30">
    <property type="entry name" value="Luciferase-like domain"/>
    <property type="match status" value="1"/>
</dbReference>
<sequence>MPEPGSPLAKLSFLTIVPFDRDDPAGGIERGLRLFELGESLGFDGGWIRTRHLQYGVSSPAAFLSAVSQHTSRLELGTAVIPLGWENPLRLAEDLATVDLLSGGRLQIGVSVGTPMHYGRVKNALYGELADEQDFSYARVDKFVSLLRGDAVTSESGKEGVVEEYSERVEPHSAGLSERVLYGSASRRSAEWAGARGLGLLQSNITMAEGTMDFAEAQREQIEAYRKAVPPGSSGRVAMGHVVLPIDSATPRQRKRYEEYVRARTPRTASPQEFPGGRMALIKRDRLGTAEEIVAGLYEDVAFRQVDEFFIELPFSFPQADTEQLLHDLATEVGPRLGWTPANAR</sequence>
<dbReference type="GO" id="GO:0016705">
    <property type="term" value="F:oxidoreductase activity, acting on paired donors, with incorporation or reduction of molecular oxygen"/>
    <property type="evidence" value="ECO:0007669"/>
    <property type="project" value="InterPro"/>
</dbReference>